<proteinExistence type="predicted"/>
<dbReference type="PROSITE" id="PS51257">
    <property type="entry name" value="PROKAR_LIPOPROTEIN"/>
    <property type="match status" value="1"/>
</dbReference>
<dbReference type="Gene3D" id="2.60.40.1120">
    <property type="entry name" value="Carboxypeptidase-like, regulatory domain"/>
    <property type="match status" value="1"/>
</dbReference>
<organism evidence="2 3">
    <name type="scientific">Flaviaesturariibacter amylovorans</name>
    <dbReference type="NCBI Taxonomy" id="1084520"/>
    <lineage>
        <taxon>Bacteria</taxon>
        <taxon>Pseudomonadati</taxon>
        <taxon>Bacteroidota</taxon>
        <taxon>Chitinophagia</taxon>
        <taxon>Chitinophagales</taxon>
        <taxon>Chitinophagaceae</taxon>
        <taxon>Flaviaestuariibacter</taxon>
    </lineage>
</organism>
<evidence type="ECO:0000256" key="1">
    <source>
        <dbReference type="SAM" id="SignalP"/>
    </source>
</evidence>
<sequence length="587" mass="61374">MRLKRLLPVLLLAASCTTFGIIACRKSDSISLPGASATVTTTLTGRIVDENRNPVSGAVVKAGAGSATTDVNGEFTLSNVSLSASAAFVKVDKEGYFTGSRTLSVSAGTVHYVSIELAPRRIVATFSASSGGTVPLDAGGSLQFGPNAIMVDAGGAPYNGTVRVAAYTYDPTAANFNEVMPGALRAINNSNEERLLKSYAMSNIELLGTGGEKLQLAPGKTATLTLAIPAGLQNTAPATIPLWYFDETKGFWIEEGSGTRQGNTYVGTVSHFTPWNYDVPIPMINLDLTVVGVAGTTTLTGPIPGARVDFRSSVVNGTVFTNSNGKARVQLAANDPIEIRVYDRCGQVIHTATIGPYTANATHTASINNYSGPSTATFTGIVRNCNGQPVVNGYVNVLINGTTQRAVISNGSFSFRQSTCGTSVQALLTPVDLTANVQGAAVSATAAPGGSTSTTLSACGPSSTQFMQFLFNNQVVRFQPPADSLAAWTYASSQETFLFAVPDTGSAQQHAIGLQLRGAFVSGTHLVHALDLMYNHNPYSMNSASAQISSFGPVNGFIEGYFSGTVRDSLGLNTYPVSGSFKIRRDN</sequence>
<dbReference type="Proteomes" id="UP001501725">
    <property type="component" value="Unassembled WGS sequence"/>
</dbReference>
<name>A0ABP8GIH3_9BACT</name>
<feature type="signal peptide" evidence="1">
    <location>
        <begin position="1"/>
        <end position="20"/>
    </location>
</feature>
<dbReference type="Pfam" id="PF13620">
    <property type="entry name" value="CarboxypepD_reg"/>
    <property type="match status" value="1"/>
</dbReference>
<gene>
    <name evidence="2" type="ORF">GCM10023184_12490</name>
</gene>
<accession>A0ABP8GIH3</accession>
<dbReference type="InterPro" id="IPR008969">
    <property type="entry name" value="CarboxyPept-like_regulatory"/>
</dbReference>
<dbReference type="SUPFAM" id="SSF49464">
    <property type="entry name" value="Carboxypeptidase regulatory domain-like"/>
    <property type="match status" value="1"/>
</dbReference>
<keyword evidence="3" id="KW-1185">Reference proteome</keyword>
<evidence type="ECO:0000313" key="2">
    <source>
        <dbReference type="EMBL" id="GAA4324840.1"/>
    </source>
</evidence>
<dbReference type="EMBL" id="BAABGY010000005">
    <property type="protein sequence ID" value="GAA4324840.1"/>
    <property type="molecule type" value="Genomic_DNA"/>
</dbReference>
<feature type="chain" id="PRO_5046572669" description="Carboxypeptidase regulatory-like domain-containing protein" evidence="1">
    <location>
        <begin position="21"/>
        <end position="587"/>
    </location>
</feature>
<evidence type="ECO:0008006" key="4">
    <source>
        <dbReference type="Google" id="ProtNLM"/>
    </source>
</evidence>
<dbReference type="RefSeq" id="WP_345254319.1">
    <property type="nucleotide sequence ID" value="NZ_BAABGY010000005.1"/>
</dbReference>
<reference evidence="3" key="1">
    <citation type="journal article" date="2019" name="Int. J. Syst. Evol. Microbiol.">
        <title>The Global Catalogue of Microorganisms (GCM) 10K type strain sequencing project: providing services to taxonomists for standard genome sequencing and annotation.</title>
        <authorList>
            <consortium name="The Broad Institute Genomics Platform"/>
            <consortium name="The Broad Institute Genome Sequencing Center for Infectious Disease"/>
            <person name="Wu L."/>
            <person name="Ma J."/>
        </authorList>
    </citation>
    <scope>NUCLEOTIDE SEQUENCE [LARGE SCALE GENOMIC DNA]</scope>
    <source>
        <strain evidence="3">JCM 17919</strain>
    </source>
</reference>
<comment type="caution">
    <text evidence="2">The sequence shown here is derived from an EMBL/GenBank/DDBJ whole genome shotgun (WGS) entry which is preliminary data.</text>
</comment>
<keyword evidence="1" id="KW-0732">Signal</keyword>
<protein>
    <recommendedName>
        <fullName evidence="4">Carboxypeptidase regulatory-like domain-containing protein</fullName>
    </recommendedName>
</protein>
<evidence type="ECO:0000313" key="3">
    <source>
        <dbReference type="Proteomes" id="UP001501725"/>
    </source>
</evidence>